<dbReference type="Pfam" id="PF00656">
    <property type="entry name" value="Peptidase_C14"/>
    <property type="match status" value="1"/>
</dbReference>
<dbReference type="GO" id="GO:0005737">
    <property type="term" value="C:cytoplasm"/>
    <property type="evidence" value="ECO:0007669"/>
    <property type="project" value="TreeGrafter"/>
</dbReference>
<name>A0A450T1S4_9GAMM</name>
<accession>A0A450T1S4</accession>
<keyword evidence="1" id="KW-0732">Signal</keyword>
<dbReference type="InterPro" id="IPR050452">
    <property type="entry name" value="Metacaspase"/>
</dbReference>
<gene>
    <name evidence="3" type="ORF">BECKDK2373C_GA0170839_107910</name>
</gene>
<protein>
    <submittedName>
        <fullName evidence="3">Caspase domain-containing protein</fullName>
    </submittedName>
</protein>
<dbReference type="PANTHER" id="PTHR48104:SF30">
    <property type="entry name" value="METACASPASE-1"/>
    <property type="match status" value="1"/>
</dbReference>
<dbReference type="Gene3D" id="3.40.50.1460">
    <property type="match status" value="1"/>
</dbReference>
<dbReference type="InterPro" id="IPR011600">
    <property type="entry name" value="Pept_C14_caspase"/>
</dbReference>
<evidence type="ECO:0000259" key="2">
    <source>
        <dbReference type="Pfam" id="PF00656"/>
    </source>
</evidence>
<dbReference type="EMBL" id="CAADEY010000079">
    <property type="protein sequence ID" value="VFJ60225.1"/>
    <property type="molecule type" value="Genomic_DNA"/>
</dbReference>
<sequence length="319" mass="35042">MEKYLCHLGKAWLVTLFLFLSNASQTAELPSVKPNPGDSCWRLDIAEPATEKSRLWLLALSANTRALRHTHRDARRIAEKLSALFVLPPERMCILEQVSRDEFTRALRRLAEPGGISHNDVLVLFFSGHGAKVSDDDGDESGHGAGADPWDEIFVTADMGERPAPDDVLRDDAFSRLLAGLPTEQVVSIFDACFSADLHRAPVQGDVPKFTLFDSLLRGNPEQPVITRAGTPDVGKGLVLAASQEGQLAFERPSLGGGIFTHVFLDVLEKTMGAGGKPDLIGIMEKVEARVRQETEGWQRPAVRGDRRLRDVLTGFTRP</sequence>
<proteinExistence type="predicted"/>
<dbReference type="GO" id="GO:0004197">
    <property type="term" value="F:cysteine-type endopeptidase activity"/>
    <property type="evidence" value="ECO:0007669"/>
    <property type="project" value="InterPro"/>
</dbReference>
<dbReference type="GO" id="GO:0006508">
    <property type="term" value="P:proteolysis"/>
    <property type="evidence" value="ECO:0007669"/>
    <property type="project" value="InterPro"/>
</dbReference>
<dbReference type="AlphaFoldDB" id="A0A450T1S4"/>
<evidence type="ECO:0000313" key="3">
    <source>
        <dbReference type="EMBL" id="VFJ60225.1"/>
    </source>
</evidence>
<organism evidence="3">
    <name type="scientific">Candidatus Kentrum sp. DK</name>
    <dbReference type="NCBI Taxonomy" id="2126562"/>
    <lineage>
        <taxon>Bacteria</taxon>
        <taxon>Pseudomonadati</taxon>
        <taxon>Pseudomonadota</taxon>
        <taxon>Gammaproteobacteria</taxon>
        <taxon>Candidatus Kentrum</taxon>
    </lineage>
</organism>
<dbReference type="SUPFAM" id="SSF52129">
    <property type="entry name" value="Caspase-like"/>
    <property type="match status" value="1"/>
</dbReference>
<feature type="chain" id="PRO_5019207596" evidence="1">
    <location>
        <begin position="27"/>
        <end position="319"/>
    </location>
</feature>
<dbReference type="PANTHER" id="PTHR48104">
    <property type="entry name" value="METACASPASE-4"/>
    <property type="match status" value="1"/>
</dbReference>
<reference evidence="3" key="1">
    <citation type="submission" date="2019-02" db="EMBL/GenBank/DDBJ databases">
        <authorList>
            <person name="Gruber-Vodicka R. H."/>
            <person name="Seah K. B. B."/>
        </authorList>
    </citation>
    <scope>NUCLEOTIDE SEQUENCE</scope>
    <source>
        <strain evidence="3">BECK_DK161</strain>
    </source>
</reference>
<feature type="domain" description="Peptidase C14 caspase" evidence="2">
    <location>
        <begin position="64"/>
        <end position="305"/>
    </location>
</feature>
<feature type="signal peptide" evidence="1">
    <location>
        <begin position="1"/>
        <end position="26"/>
    </location>
</feature>
<dbReference type="InterPro" id="IPR029030">
    <property type="entry name" value="Caspase-like_dom_sf"/>
</dbReference>
<evidence type="ECO:0000256" key="1">
    <source>
        <dbReference type="SAM" id="SignalP"/>
    </source>
</evidence>